<dbReference type="PANTHER" id="PTHR43452:SF30">
    <property type="entry name" value="PYRUVATE DECARBOXYLASE ISOZYME 1-RELATED"/>
    <property type="match status" value="1"/>
</dbReference>
<dbReference type="Pfam" id="PF02776">
    <property type="entry name" value="TPP_enzyme_N"/>
    <property type="match status" value="1"/>
</dbReference>
<protein>
    <submittedName>
        <fullName evidence="13">Indolepyruvate decarboxylase</fullName>
    </submittedName>
</protein>
<gene>
    <name evidence="13" type="ORF">AA15669_0945</name>
</gene>
<dbReference type="Pfam" id="PF00205">
    <property type="entry name" value="TPP_enzyme_M"/>
    <property type="match status" value="1"/>
</dbReference>
<evidence type="ECO:0000256" key="4">
    <source>
        <dbReference type="ARBA" id="ARBA00022723"/>
    </source>
</evidence>
<dbReference type="InterPro" id="IPR029061">
    <property type="entry name" value="THDP-binding"/>
</dbReference>
<dbReference type="Pfam" id="PF02775">
    <property type="entry name" value="TPP_enzyme_C"/>
    <property type="match status" value="1"/>
</dbReference>
<dbReference type="CDD" id="cd02005">
    <property type="entry name" value="TPP_PDC_IPDC"/>
    <property type="match status" value="1"/>
</dbReference>
<evidence type="ECO:0000256" key="5">
    <source>
        <dbReference type="ARBA" id="ARBA00022793"/>
    </source>
</evidence>
<comment type="caution">
    <text evidence="13">The sequence shown here is derived from an EMBL/GenBank/DDBJ whole genome shotgun (WGS) entry which is preliminary data.</text>
</comment>
<evidence type="ECO:0000259" key="11">
    <source>
        <dbReference type="Pfam" id="PF02775"/>
    </source>
</evidence>
<reference evidence="13" key="1">
    <citation type="submission" date="2013-04" db="EMBL/GenBank/DDBJ databases">
        <title>The genome sequencing project of 58 acetic acid bacteria.</title>
        <authorList>
            <person name="Okamoto-Kainuma A."/>
            <person name="Ishikawa M."/>
            <person name="Umino S."/>
            <person name="Koizumi Y."/>
            <person name="Shiwa Y."/>
            <person name="Yoshikawa H."/>
            <person name="Matsutani M."/>
            <person name="Matsushita K."/>
        </authorList>
    </citation>
    <scope>NUCLEOTIDE SEQUENCE</scope>
    <source>
        <strain evidence="13">DSM 15669</strain>
    </source>
</reference>
<keyword evidence="8" id="KW-0456">Lyase</keyword>
<dbReference type="InterPro" id="IPR012001">
    <property type="entry name" value="Thiamin_PyroP_enz_TPP-bd_dom"/>
</dbReference>
<dbReference type="Gene3D" id="3.40.50.1220">
    <property type="entry name" value="TPP-binding domain"/>
    <property type="match status" value="1"/>
</dbReference>
<keyword evidence="14" id="KW-1185">Reference proteome</keyword>
<comment type="cofactor">
    <cofactor evidence="1">
        <name>a metal cation</name>
        <dbReference type="ChEBI" id="CHEBI:25213"/>
    </cofactor>
</comment>
<feature type="domain" description="Thiamine pyrophosphate enzyme central" evidence="10">
    <location>
        <begin position="197"/>
        <end position="332"/>
    </location>
</feature>
<dbReference type="InterPro" id="IPR047214">
    <property type="entry name" value="TPP_PDC_IPDC"/>
</dbReference>
<dbReference type="PIRSF" id="PIRSF036565">
    <property type="entry name" value="Pyruvt_ip_decrb"/>
    <property type="match status" value="1"/>
</dbReference>
<dbReference type="InterPro" id="IPR029035">
    <property type="entry name" value="DHS-like_NAD/FAD-binding_dom"/>
</dbReference>
<evidence type="ECO:0000256" key="7">
    <source>
        <dbReference type="ARBA" id="ARBA00023052"/>
    </source>
</evidence>
<dbReference type="EMBL" id="BAQD01000011">
    <property type="protein sequence ID" value="GBQ06449.1"/>
    <property type="molecule type" value="Genomic_DNA"/>
</dbReference>
<evidence type="ECO:0000259" key="10">
    <source>
        <dbReference type="Pfam" id="PF00205"/>
    </source>
</evidence>
<dbReference type="Proteomes" id="UP001062901">
    <property type="component" value="Unassembled WGS sequence"/>
</dbReference>
<dbReference type="InterPro" id="IPR012110">
    <property type="entry name" value="PDC/IPDC-like"/>
</dbReference>
<evidence type="ECO:0000313" key="13">
    <source>
        <dbReference type="EMBL" id="GBQ06449.1"/>
    </source>
</evidence>
<sequence length="561" mass="60544">MHMMIGDFLARRLTEMGLRHIFGVPGDFNLSFLEQINARDDLAFIGNTNELNASYAADGYARTSGLSGVITTWGVGDMSAIGGLAGSYAERLPIVHITGLPPLYAVESRALLHHTLADGGYGNIGRCMAEFTVAQTRLTPENAVTEIDRVLQACWRERRPVHIQVPSDITHLEIEVPQTPLTLAEPTGDSRQVARAVEQIVIKLNAAKAPVLLIDADADRYGVAADLAALSEKCGIPYASLLPGKAILDETGAFYLGGYAGAASRPDVREAVEGSDCLIGIGARFTDTSSGFFTHQISTESYIDLRAHDVSIGREPIAAAPIKAVVQGVLSQVQAASRPAPQKPAQAAVPTAKSEDGLTHKTLWPRIGQFFRPDDVIIGEAGSSHTALSGMTLPKGSTYIAQPVWGAIGYTLPALFGSQLGQLSRRHLLFIGDGSIQLTVQELSSILRHKLKPIIFLINNQGYTVERMILGEHSPYNDIAQWRYTELPAVFNAEAPVMTRVVETVGQLEETLSTLHNNEHAALIELKLPMLDAPEALKKFGAVVADYDYGPWGPRNASQRS</sequence>
<proteinExistence type="inferred from homology"/>
<dbReference type="Gene3D" id="3.40.50.970">
    <property type="match status" value="2"/>
</dbReference>
<feature type="domain" description="Thiamine pyrophosphate enzyme TPP-binding" evidence="11">
    <location>
        <begin position="391"/>
        <end position="525"/>
    </location>
</feature>
<evidence type="ECO:0000256" key="3">
    <source>
        <dbReference type="ARBA" id="ARBA00007812"/>
    </source>
</evidence>
<keyword evidence="7 9" id="KW-0786">Thiamine pyrophosphate</keyword>
<comment type="similarity">
    <text evidence="3 9">Belongs to the TPP enzyme family.</text>
</comment>
<dbReference type="InterPro" id="IPR012000">
    <property type="entry name" value="Thiamin_PyroP_enz_cen_dom"/>
</dbReference>
<evidence type="ECO:0000256" key="9">
    <source>
        <dbReference type="RuleBase" id="RU362132"/>
    </source>
</evidence>
<evidence type="ECO:0000256" key="1">
    <source>
        <dbReference type="ARBA" id="ARBA00001920"/>
    </source>
</evidence>
<evidence type="ECO:0000256" key="2">
    <source>
        <dbReference type="ARBA" id="ARBA00001964"/>
    </source>
</evidence>
<dbReference type="RefSeq" id="WP_018980660.1">
    <property type="nucleotide sequence ID" value="NZ_BAQD01000011.1"/>
</dbReference>
<dbReference type="SUPFAM" id="SSF52518">
    <property type="entry name" value="Thiamin diphosphate-binding fold (THDP-binding)"/>
    <property type="match status" value="2"/>
</dbReference>
<dbReference type="CDD" id="cd07038">
    <property type="entry name" value="TPP_PYR_PDC_IPDC_like"/>
    <property type="match status" value="1"/>
</dbReference>
<organism evidence="13 14">
    <name type="scientific">Saccharibacter floricola DSM 15669</name>
    <dbReference type="NCBI Taxonomy" id="1123227"/>
    <lineage>
        <taxon>Bacteria</taxon>
        <taxon>Pseudomonadati</taxon>
        <taxon>Pseudomonadota</taxon>
        <taxon>Alphaproteobacteria</taxon>
        <taxon>Acetobacterales</taxon>
        <taxon>Acetobacteraceae</taxon>
        <taxon>Saccharibacter</taxon>
    </lineage>
</organism>
<name>A0ABQ0P1T2_9PROT</name>
<dbReference type="InterPro" id="IPR011766">
    <property type="entry name" value="TPP_enzyme_TPP-bd"/>
</dbReference>
<comment type="cofactor">
    <cofactor evidence="2">
        <name>thiamine diphosphate</name>
        <dbReference type="ChEBI" id="CHEBI:58937"/>
    </cofactor>
</comment>
<dbReference type="PANTHER" id="PTHR43452">
    <property type="entry name" value="PYRUVATE DECARBOXYLASE"/>
    <property type="match status" value="1"/>
</dbReference>
<dbReference type="InterPro" id="IPR047213">
    <property type="entry name" value="TPP_PYR_PDC_IPDC-like"/>
</dbReference>
<evidence type="ECO:0000256" key="6">
    <source>
        <dbReference type="ARBA" id="ARBA00022842"/>
    </source>
</evidence>
<feature type="domain" description="Thiamine pyrophosphate enzyme N-terminal TPP-binding" evidence="12">
    <location>
        <begin position="4"/>
        <end position="109"/>
    </location>
</feature>
<evidence type="ECO:0000256" key="8">
    <source>
        <dbReference type="ARBA" id="ARBA00023239"/>
    </source>
</evidence>
<evidence type="ECO:0000259" key="12">
    <source>
        <dbReference type="Pfam" id="PF02776"/>
    </source>
</evidence>
<dbReference type="SUPFAM" id="SSF52467">
    <property type="entry name" value="DHS-like NAD/FAD-binding domain"/>
    <property type="match status" value="1"/>
</dbReference>
<keyword evidence="4" id="KW-0479">Metal-binding</keyword>
<evidence type="ECO:0000313" key="14">
    <source>
        <dbReference type="Proteomes" id="UP001062901"/>
    </source>
</evidence>
<keyword evidence="5" id="KW-0210">Decarboxylase</keyword>
<keyword evidence="6" id="KW-0460">Magnesium</keyword>
<accession>A0ABQ0P1T2</accession>